<comment type="caution">
    <text evidence="1">The sequence shown here is derived from an EMBL/GenBank/DDBJ whole genome shotgun (WGS) entry which is preliminary data.</text>
</comment>
<dbReference type="Pfam" id="PF12779">
    <property type="entry name" value="WXXGXW"/>
    <property type="match status" value="2"/>
</dbReference>
<dbReference type="AlphaFoldDB" id="A0A3N7HRE4"/>
<keyword evidence="2" id="KW-1185">Reference proteome</keyword>
<dbReference type="PROSITE" id="PS51257">
    <property type="entry name" value="PROKAR_LIPOPROTEIN"/>
    <property type="match status" value="1"/>
</dbReference>
<dbReference type="InterPro" id="IPR024447">
    <property type="entry name" value="YXWGXW_rpt"/>
</dbReference>
<accession>A0A3N7HRE4</accession>
<evidence type="ECO:0000313" key="2">
    <source>
        <dbReference type="Proteomes" id="UP000267464"/>
    </source>
</evidence>
<sequence length="140" mass="15737">MSMKISVPLAPARPATALMSIIGLVTTLAITGCATHERVVVREQVVVQPTIMRVPAPIHEERGAPPTVGWNWVPGHWKWEGHDWAWVHGKWVPDLVPPMPAIVVETVSPPPSPAHYWVPGHWVWRHDGAGWVWMPGRWLR</sequence>
<dbReference type="Proteomes" id="UP000267464">
    <property type="component" value="Unassembled WGS sequence"/>
</dbReference>
<dbReference type="EMBL" id="QUSW01000004">
    <property type="protein sequence ID" value="RQP23776.1"/>
    <property type="molecule type" value="Genomic_DNA"/>
</dbReference>
<gene>
    <name evidence="1" type="ORF">DZC73_16775</name>
</gene>
<proteinExistence type="predicted"/>
<organism evidence="1 2">
    <name type="scientific">Piscinibacter terrae</name>
    <dbReference type="NCBI Taxonomy" id="2496871"/>
    <lineage>
        <taxon>Bacteria</taxon>
        <taxon>Pseudomonadati</taxon>
        <taxon>Pseudomonadota</taxon>
        <taxon>Betaproteobacteria</taxon>
        <taxon>Burkholderiales</taxon>
        <taxon>Sphaerotilaceae</taxon>
        <taxon>Piscinibacter</taxon>
    </lineage>
</organism>
<evidence type="ECO:0000313" key="1">
    <source>
        <dbReference type="EMBL" id="RQP23776.1"/>
    </source>
</evidence>
<protein>
    <recommendedName>
        <fullName evidence="3">YXWGXW repeat-containing protein</fullName>
    </recommendedName>
</protein>
<reference evidence="1 2" key="1">
    <citation type="submission" date="2018-08" db="EMBL/GenBank/DDBJ databases">
        <authorList>
            <person name="Khan S.A."/>
            <person name="Jeon C.O."/>
            <person name="Chun B.H."/>
            <person name="Jeong S.E."/>
        </authorList>
    </citation>
    <scope>NUCLEOTIDE SEQUENCE [LARGE SCALE GENOMIC DNA]</scope>
    <source>
        <strain evidence="1 2">S-16</strain>
    </source>
</reference>
<reference evidence="1 2" key="2">
    <citation type="submission" date="2018-12" db="EMBL/GenBank/DDBJ databases">
        <title>Rhizobacter gummiphilus sp. nov., a rubber-degrading bacterium isolated from the soil of a botanical garden in Japan.</title>
        <authorList>
            <person name="Shunsuke S.S."/>
        </authorList>
    </citation>
    <scope>NUCLEOTIDE SEQUENCE [LARGE SCALE GENOMIC DNA]</scope>
    <source>
        <strain evidence="1 2">S-16</strain>
    </source>
</reference>
<name>A0A3N7HRE4_9BURK</name>
<evidence type="ECO:0008006" key="3">
    <source>
        <dbReference type="Google" id="ProtNLM"/>
    </source>
</evidence>